<reference evidence="3 4" key="1">
    <citation type="journal article" date="2015" name="Nature">
        <title>rRNA introns, odd ribosomes, and small enigmatic genomes across a large radiation of phyla.</title>
        <authorList>
            <person name="Brown C.T."/>
            <person name="Hug L.A."/>
            <person name="Thomas B.C."/>
            <person name="Sharon I."/>
            <person name="Castelle C.J."/>
            <person name="Singh A."/>
            <person name="Wilkins M.J."/>
            <person name="Williams K.H."/>
            <person name="Banfield J.F."/>
        </authorList>
    </citation>
    <scope>NUCLEOTIDE SEQUENCE [LARGE SCALE GENOMIC DNA]</scope>
    <source>
        <strain evidence="4">GW2011_GWA1_39_13</strain>
    </source>
</reference>
<proteinExistence type="predicted"/>
<feature type="chain" id="PRO_5002534125" description="Protein BatD" evidence="2">
    <location>
        <begin position="21"/>
        <end position="369"/>
    </location>
</feature>
<evidence type="ECO:0000256" key="1">
    <source>
        <dbReference type="SAM" id="Phobius"/>
    </source>
</evidence>
<name>A0A0G0QLA4_YANXG</name>
<evidence type="ECO:0008006" key="5">
    <source>
        <dbReference type="Google" id="ProtNLM"/>
    </source>
</evidence>
<comment type="caution">
    <text evidence="3">The sequence shown here is derived from an EMBL/GenBank/DDBJ whole genome shotgun (WGS) entry which is preliminary data.</text>
</comment>
<sequence length="369" mass="42467">MRYKLLICAFLLLIATPALSQEFSPIVIETGKPNPSVVKSGEPFKVTYRAKFFDTVLIYEERMSPDNLALEKVEAIDLEVSKVRVNNDSLGFVNVWDFTYTFRIIQPEKQGYKIPPFNFIWAEKKAGVTEVQTKENEKPREILTEEVGVNYVSSIVKPPPLDIRDDIDFTLPLVGGTVLRRWAYAVMGVSFLISLFTIFRFSRRLKLKKTQDLSRKDISTEVPGDDFIVGTELILSPKKARKRFLGELKKLYLYDEESFGLTKERRLRQLSRDLLLAELQGTIRDSMSENEICAKLCELDEKQKKLIGLKYSTMLGVARRLKKYQECIDSGTYFLSVNDEIVELHKMVSGLKFYKQVLSFISHLTKRGN</sequence>
<feature type="transmembrane region" description="Helical" evidence="1">
    <location>
        <begin position="182"/>
        <end position="201"/>
    </location>
</feature>
<dbReference type="AlphaFoldDB" id="A0A0G0QLA4"/>
<organism evidence="3 4">
    <name type="scientific">Yanofskybacteria sp. (strain GW2011_GWA1_39_13)</name>
    <dbReference type="NCBI Taxonomy" id="1619019"/>
    <lineage>
        <taxon>Bacteria</taxon>
        <taxon>Candidatus Yanofskyibacteriota</taxon>
    </lineage>
</organism>
<evidence type="ECO:0000256" key="2">
    <source>
        <dbReference type="SAM" id="SignalP"/>
    </source>
</evidence>
<accession>A0A0G0QLA4</accession>
<evidence type="ECO:0000313" key="4">
    <source>
        <dbReference type="Proteomes" id="UP000034845"/>
    </source>
</evidence>
<keyword evidence="1" id="KW-0812">Transmembrane</keyword>
<keyword evidence="1" id="KW-0472">Membrane</keyword>
<evidence type="ECO:0000313" key="3">
    <source>
        <dbReference type="EMBL" id="KKR02482.1"/>
    </source>
</evidence>
<keyword evidence="2" id="KW-0732">Signal</keyword>
<dbReference type="EMBL" id="LBWF01000002">
    <property type="protein sequence ID" value="KKR02482.1"/>
    <property type="molecule type" value="Genomic_DNA"/>
</dbReference>
<keyword evidence="1" id="KW-1133">Transmembrane helix</keyword>
<gene>
    <name evidence="3" type="ORF">UT29_C0002G0044</name>
</gene>
<feature type="signal peptide" evidence="2">
    <location>
        <begin position="1"/>
        <end position="20"/>
    </location>
</feature>
<protein>
    <recommendedName>
        <fullName evidence="5">Protein BatD</fullName>
    </recommendedName>
</protein>
<dbReference type="Proteomes" id="UP000034845">
    <property type="component" value="Unassembled WGS sequence"/>
</dbReference>